<evidence type="ECO:0000313" key="3">
    <source>
        <dbReference type="EMBL" id="KAF3451262.1"/>
    </source>
</evidence>
<feature type="coiled-coil region" evidence="1">
    <location>
        <begin position="152"/>
        <end position="225"/>
    </location>
</feature>
<evidence type="ECO:0000313" key="4">
    <source>
        <dbReference type="Proteomes" id="UP000796880"/>
    </source>
</evidence>
<accession>A0A8K0HEM5</accession>
<gene>
    <name evidence="3" type="ORF">FNV43_RR07357</name>
</gene>
<feature type="compositionally biased region" description="Polar residues" evidence="2">
    <location>
        <begin position="117"/>
        <end position="130"/>
    </location>
</feature>
<keyword evidence="4" id="KW-1185">Reference proteome</keyword>
<protein>
    <submittedName>
        <fullName evidence="3">Uncharacterized protein</fullName>
    </submittedName>
</protein>
<keyword evidence="1" id="KW-0175">Coiled coil</keyword>
<dbReference type="AlphaFoldDB" id="A0A8K0HEM5"/>
<reference evidence="3" key="1">
    <citation type="submission" date="2020-03" db="EMBL/GenBank/DDBJ databases">
        <title>A high-quality chromosome-level genome assembly of a woody plant with both climbing and erect habits, Rhamnella rubrinervis.</title>
        <authorList>
            <person name="Lu Z."/>
            <person name="Yang Y."/>
            <person name="Zhu X."/>
            <person name="Sun Y."/>
        </authorList>
    </citation>
    <scope>NUCLEOTIDE SEQUENCE</scope>
    <source>
        <strain evidence="3">BYM</strain>
        <tissue evidence="3">Leaf</tissue>
    </source>
</reference>
<dbReference type="EMBL" id="VOIH02000003">
    <property type="protein sequence ID" value="KAF3451262.1"/>
    <property type="molecule type" value="Genomic_DNA"/>
</dbReference>
<evidence type="ECO:0000256" key="2">
    <source>
        <dbReference type="SAM" id="MobiDB-lite"/>
    </source>
</evidence>
<proteinExistence type="predicted"/>
<dbReference type="OrthoDB" id="1750920at2759"/>
<evidence type="ECO:0000256" key="1">
    <source>
        <dbReference type="SAM" id="Coils"/>
    </source>
</evidence>
<dbReference type="Proteomes" id="UP000796880">
    <property type="component" value="Unassembled WGS sequence"/>
</dbReference>
<organism evidence="3 4">
    <name type="scientific">Rhamnella rubrinervis</name>
    <dbReference type="NCBI Taxonomy" id="2594499"/>
    <lineage>
        <taxon>Eukaryota</taxon>
        <taxon>Viridiplantae</taxon>
        <taxon>Streptophyta</taxon>
        <taxon>Embryophyta</taxon>
        <taxon>Tracheophyta</taxon>
        <taxon>Spermatophyta</taxon>
        <taxon>Magnoliopsida</taxon>
        <taxon>eudicotyledons</taxon>
        <taxon>Gunneridae</taxon>
        <taxon>Pentapetalae</taxon>
        <taxon>rosids</taxon>
        <taxon>fabids</taxon>
        <taxon>Rosales</taxon>
        <taxon>Rhamnaceae</taxon>
        <taxon>rhamnoid group</taxon>
        <taxon>Rhamneae</taxon>
        <taxon>Rhamnella</taxon>
    </lineage>
</organism>
<feature type="region of interest" description="Disordered" evidence="2">
    <location>
        <begin position="114"/>
        <end position="133"/>
    </location>
</feature>
<comment type="caution">
    <text evidence="3">The sequence shown here is derived from an EMBL/GenBank/DDBJ whole genome shotgun (WGS) entry which is preliminary data.</text>
</comment>
<sequence>MRYGRPIDMPIFLHFFYLKPNEEGIYAFYAHLHIRLLEDALTSDKGWKERYFFIKREGLFDPVGTFDFGIRFVWLKRLLYGEPTDPLWALYLAVDMGKMKLRVVEKELQKKAACKASGSTPNQDLEPSQGGSPGLPVPFEAVIKADNAWKKKATALNNLAAINKKLEEEVQRLKQIAAGTISKTEQLENNWFEANLKLTEKDEELRNLRLDFSRLASERDELQAQATV</sequence>
<name>A0A8K0HEM5_9ROSA</name>